<proteinExistence type="predicted"/>
<dbReference type="Pfam" id="PF05597">
    <property type="entry name" value="Phasin"/>
    <property type="match status" value="1"/>
</dbReference>
<dbReference type="InterPro" id="IPR008769">
    <property type="entry name" value="PhaF_PhaI"/>
</dbReference>
<dbReference type="EMBL" id="VIVL01000003">
    <property type="protein sequence ID" value="TWD87464.1"/>
    <property type="molecule type" value="Genomic_DNA"/>
</dbReference>
<dbReference type="PANTHER" id="PTHR38664:SF1">
    <property type="entry name" value="SLR0058 PROTEIN"/>
    <property type="match status" value="1"/>
</dbReference>
<feature type="compositionally biased region" description="Basic residues" evidence="1">
    <location>
        <begin position="159"/>
        <end position="168"/>
    </location>
</feature>
<organism evidence="2 3">
    <name type="scientific">Variovorax beijingensis</name>
    <dbReference type="NCBI Taxonomy" id="2496117"/>
    <lineage>
        <taxon>Bacteria</taxon>
        <taxon>Pseudomonadati</taxon>
        <taxon>Pseudomonadota</taxon>
        <taxon>Betaproteobacteria</taxon>
        <taxon>Burkholderiales</taxon>
        <taxon>Comamonadaceae</taxon>
        <taxon>Variovorax</taxon>
    </lineage>
</organism>
<evidence type="ECO:0000313" key="3">
    <source>
        <dbReference type="Proteomes" id="UP000319722"/>
    </source>
</evidence>
<dbReference type="NCBIfam" id="TIGR01837">
    <property type="entry name" value="PHA_granule_1"/>
    <property type="match status" value="1"/>
</dbReference>
<accession>A0A561C8R6</accession>
<dbReference type="PANTHER" id="PTHR38664">
    <property type="entry name" value="SLR0058 PROTEIN"/>
    <property type="match status" value="1"/>
</dbReference>
<dbReference type="Proteomes" id="UP000319722">
    <property type="component" value="Unassembled WGS sequence"/>
</dbReference>
<reference evidence="2 3" key="1">
    <citation type="submission" date="2019-06" db="EMBL/GenBank/DDBJ databases">
        <title>Sorghum-associated microbial communities from plants grown in Nebraska, USA.</title>
        <authorList>
            <person name="Schachtman D."/>
        </authorList>
    </citation>
    <scope>NUCLEOTIDE SEQUENCE [LARGE SCALE GENOMIC DNA]</scope>
    <source>
        <strain evidence="2 3">T529</strain>
    </source>
</reference>
<evidence type="ECO:0000256" key="1">
    <source>
        <dbReference type="SAM" id="MobiDB-lite"/>
    </source>
</evidence>
<dbReference type="RefSeq" id="WP_145742754.1">
    <property type="nucleotide sequence ID" value="NZ_VIVL01000003.1"/>
</dbReference>
<dbReference type="AlphaFoldDB" id="A0A561C8R6"/>
<comment type="caution">
    <text evidence="2">The sequence shown here is derived from an EMBL/GenBank/DDBJ whole genome shotgun (WGS) entry which is preliminary data.</text>
</comment>
<gene>
    <name evidence="2" type="ORF">FB547_103446</name>
</gene>
<sequence length="168" mass="17720">MATQDDDHGNKGSDRIKDSAQQIWLAGLGAFAKMQQEGSKAFEALVKDGAGLQKKTQQAAEETLAQAQTRMAGFASEFGTKAAGQWGKLENIFEERVARALEKLGIPSAAEHAALQARVAALEAELHHRPGKPTAATGRTTTTRKTAGRSAAPAAATKKTVRRSPKAG</sequence>
<evidence type="ECO:0000313" key="2">
    <source>
        <dbReference type="EMBL" id="TWD87464.1"/>
    </source>
</evidence>
<protein>
    <submittedName>
        <fullName evidence="2">Poly(Hydroxyalkanoate) granule-associated protein</fullName>
    </submittedName>
</protein>
<feature type="compositionally biased region" description="Low complexity" evidence="1">
    <location>
        <begin position="132"/>
        <end position="158"/>
    </location>
</feature>
<name>A0A561C8R6_9BURK</name>
<dbReference type="OrthoDB" id="5801582at2"/>
<feature type="region of interest" description="Disordered" evidence="1">
    <location>
        <begin position="126"/>
        <end position="168"/>
    </location>
</feature>